<dbReference type="InterPro" id="IPR011063">
    <property type="entry name" value="TilS/TtcA_N"/>
</dbReference>
<evidence type="ECO:0000256" key="4">
    <source>
        <dbReference type="ARBA" id="ARBA00022840"/>
    </source>
</evidence>
<dbReference type="Pfam" id="PF01171">
    <property type="entry name" value="ATP_bind_3"/>
    <property type="match status" value="1"/>
</dbReference>
<keyword evidence="4 6" id="KW-0067">ATP-binding</keyword>
<evidence type="ECO:0000256" key="6">
    <source>
        <dbReference type="HAMAP-Rule" id="MF_01161"/>
    </source>
</evidence>
<dbReference type="Proteomes" id="UP000018542">
    <property type="component" value="Chromosome"/>
</dbReference>
<dbReference type="InterPro" id="IPR012094">
    <property type="entry name" value="tRNA_Ile_lys_synt"/>
</dbReference>
<comment type="function">
    <text evidence="6">Ligates lysine onto the cytidine present at position 34 of the AUA codon-specific tRNA(Ile) that contains the anticodon CAU, in an ATP-dependent manner. Cytidine is converted to lysidine, thus changing the amino acid specificity of the tRNA from methionine to isoleucine.</text>
</comment>
<dbReference type="KEGG" id="hni:W911_08495"/>
<dbReference type="AlphaFoldDB" id="V5SC13"/>
<dbReference type="NCBIfam" id="TIGR02432">
    <property type="entry name" value="lysidine_TilS_N"/>
    <property type="match status" value="1"/>
</dbReference>
<feature type="binding site" evidence="6">
    <location>
        <begin position="58"/>
        <end position="63"/>
    </location>
    <ligand>
        <name>ATP</name>
        <dbReference type="ChEBI" id="CHEBI:30616"/>
    </ligand>
</feature>
<reference evidence="9 10" key="1">
    <citation type="journal article" date="2014" name="Genome Announc.">
        <title>Complete Genome Sequence of Hyphomicrobium nitrativorans Strain NL23, a Denitrifying Bacterium Isolated from Biofilm of a Methanol-Fed Denitrification System Treating Seawater at the Montreal Biodome.</title>
        <authorList>
            <person name="Martineau C."/>
            <person name="Villeneuve C."/>
            <person name="Mauffrey F."/>
            <person name="Villemur R."/>
        </authorList>
    </citation>
    <scope>NUCLEOTIDE SEQUENCE [LARGE SCALE GENOMIC DNA]</scope>
    <source>
        <strain evidence="9">NL23</strain>
    </source>
</reference>
<dbReference type="GO" id="GO:0005524">
    <property type="term" value="F:ATP binding"/>
    <property type="evidence" value="ECO:0007669"/>
    <property type="project" value="UniProtKB-UniRule"/>
</dbReference>
<dbReference type="HAMAP" id="MF_01161">
    <property type="entry name" value="tRNA_Ile_lys_synt"/>
    <property type="match status" value="1"/>
</dbReference>
<keyword evidence="1 6" id="KW-0436">Ligase</keyword>
<comment type="similarity">
    <text evidence="6">Belongs to the tRNA(Ile)-lysidine synthase family.</text>
</comment>
<dbReference type="InterPro" id="IPR012795">
    <property type="entry name" value="tRNA_Ile_lys_synt_N"/>
</dbReference>
<dbReference type="GO" id="GO:0005737">
    <property type="term" value="C:cytoplasm"/>
    <property type="evidence" value="ECO:0007669"/>
    <property type="project" value="UniProtKB-SubCell"/>
</dbReference>
<evidence type="ECO:0000313" key="9">
    <source>
        <dbReference type="EMBL" id="AHB48421.1"/>
    </source>
</evidence>
<comment type="catalytic activity">
    <reaction evidence="5 6">
        <text>cytidine(34) in tRNA(Ile2) + L-lysine + ATP = lysidine(34) in tRNA(Ile2) + AMP + diphosphate + H(+)</text>
        <dbReference type="Rhea" id="RHEA:43744"/>
        <dbReference type="Rhea" id="RHEA-COMP:10625"/>
        <dbReference type="Rhea" id="RHEA-COMP:10670"/>
        <dbReference type="ChEBI" id="CHEBI:15378"/>
        <dbReference type="ChEBI" id="CHEBI:30616"/>
        <dbReference type="ChEBI" id="CHEBI:32551"/>
        <dbReference type="ChEBI" id="CHEBI:33019"/>
        <dbReference type="ChEBI" id="CHEBI:82748"/>
        <dbReference type="ChEBI" id="CHEBI:83665"/>
        <dbReference type="ChEBI" id="CHEBI:456215"/>
        <dbReference type="EC" id="6.3.4.19"/>
    </reaction>
</comment>
<keyword evidence="2 6" id="KW-0819">tRNA processing</keyword>
<feature type="region of interest" description="Disordered" evidence="7">
    <location>
        <begin position="1"/>
        <end position="28"/>
    </location>
</feature>
<feature type="compositionally biased region" description="Low complexity" evidence="7">
    <location>
        <begin position="13"/>
        <end position="25"/>
    </location>
</feature>
<protein>
    <recommendedName>
        <fullName evidence="6">tRNA(Ile)-lysidine synthase</fullName>
        <ecNumber evidence="6">6.3.4.19</ecNumber>
    </recommendedName>
    <alternativeName>
        <fullName evidence="6">tRNA(Ile)-2-lysyl-cytidine synthase</fullName>
    </alternativeName>
    <alternativeName>
        <fullName evidence="6">tRNA(Ile)-lysidine synthetase</fullName>
    </alternativeName>
</protein>
<dbReference type="InterPro" id="IPR014729">
    <property type="entry name" value="Rossmann-like_a/b/a_fold"/>
</dbReference>
<dbReference type="Gene3D" id="3.40.50.620">
    <property type="entry name" value="HUPs"/>
    <property type="match status" value="1"/>
</dbReference>
<feature type="domain" description="tRNA(Ile)-lysidine/2-thiocytidine synthase N-terminal" evidence="8">
    <location>
        <begin position="53"/>
        <end position="239"/>
    </location>
</feature>
<dbReference type="HOGENOM" id="CLU_018869_3_2_5"/>
<keyword evidence="3 6" id="KW-0547">Nucleotide-binding</keyword>
<evidence type="ECO:0000256" key="2">
    <source>
        <dbReference type="ARBA" id="ARBA00022694"/>
    </source>
</evidence>
<dbReference type="PANTHER" id="PTHR43033:SF1">
    <property type="entry name" value="TRNA(ILE)-LYSIDINE SYNTHASE-RELATED"/>
    <property type="match status" value="1"/>
</dbReference>
<keyword evidence="10" id="KW-1185">Reference proteome</keyword>
<dbReference type="EC" id="6.3.4.19" evidence="6"/>
<comment type="domain">
    <text evidence="6">The N-terminal region contains the highly conserved SGGXDS motif, predicted to be a P-loop motif involved in ATP binding.</text>
</comment>
<dbReference type="OrthoDB" id="9807403at2"/>
<dbReference type="GO" id="GO:0006400">
    <property type="term" value="P:tRNA modification"/>
    <property type="evidence" value="ECO:0007669"/>
    <property type="project" value="UniProtKB-UniRule"/>
</dbReference>
<evidence type="ECO:0000256" key="5">
    <source>
        <dbReference type="ARBA" id="ARBA00048539"/>
    </source>
</evidence>
<dbReference type="RefSeq" id="WP_023787077.1">
    <property type="nucleotide sequence ID" value="NC_022997.1"/>
</dbReference>
<dbReference type="SUPFAM" id="SSF52402">
    <property type="entry name" value="Adenine nucleotide alpha hydrolases-like"/>
    <property type="match status" value="1"/>
</dbReference>
<evidence type="ECO:0000313" key="10">
    <source>
        <dbReference type="Proteomes" id="UP000018542"/>
    </source>
</evidence>
<evidence type="ECO:0000256" key="1">
    <source>
        <dbReference type="ARBA" id="ARBA00022598"/>
    </source>
</evidence>
<dbReference type="PATRIC" id="fig|1029756.8.peg.1773"/>
<comment type="subcellular location">
    <subcellularLocation>
        <location evidence="6">Cytoplasm</location>
    </subcellularLocation>
</comment>
<name>V5SC13_9HYPH</name>
<organism evidence="9 10">
    <name type="scientific">Hyphomicrobium nitrativorans NL23</name>
    <dbReference type="NCBI Taxonomy" id="1029756"/>
    <lineage>
        <taxon>Bacteria</taxon>
        <taxon>Pseudomonadati</taxon>
        <taxon>Pseudomonadota</taxon>
        <taxon>Alphaproteobacteria</taxon>
        <taxon>Hyphomicrobiales</taxon>
        <taxon>Hyphomicrobiaceae</taxon>
        <taxon>Hyphomicrobium</taxon>
    </lineage>
</organism>
<keyword evidence="6" id="KW-0963">Cytoplasm</keyword>
<sequence>MTEPRPSDPARQPLLRPSTPSRSSPGHIVDERSVQDRDLDALIGHPLAPFRRVVLAVSGGSDSMALMVLVSRWVASGRVPPDMLIEVATVDHGLRAESVREADWVAERARALGFRHTTLAWSGEKPQSAVQEEARAARYALLTAHAQAGPQPAAIVTGHTADDQAETLIMRLGRGSGLDGLSGMSPARPLMPDSSVVLVRPLLSLSKSALQGLLVRAGGTWLDDPSNDRLDFERVRLRAAEAHLEALGLSNAKLALSARRLARARQALEALTQEKLAGLVDVHGGSYASLIRQAWIAEPAEIRVRLLARLLDTFGGFARPAQLSQIEALEEVLAEGRPIAQTLGGCMISQGWTTLRLYREPGRQALADAVLEPGREILWDRRFRVAYRVPEEGDAEARPVSVRPLGLAAYATLRDALNDTDRPPARAAATMPSVWRDDRLLAVAGLPGAPLTDGRFIFTFLGFDRAA</sequence>
<evidence type="ECO:0000256" key="3">
    <source>
        <dbReference type="ARBA" id="ARBA00022741"/>
    </source>
</evidence>
<dbReference type="GO" id="GO:0032267">
    <property type="term" value="F:tRNA(Ile)-lysidine synthase activity"/>
    <property type="evidence" value="ECO:0007669"/>
    <property type="project" value="UniProtKB-EC"/>
</dbReference>
<gene>
    <name evidence="6" type="primary">tilS</name>
    <name evidence="9" type="ORF">W911_08495</name>
</gene>
<evidence type="ECO:0000256" key="7">
    <source>
        <dbReference type="SAM" id="MobiDB-lite"/>
    </source>
</evidence>
<evidence type="ECO:0000259" key="8">
    <source>
        <dbReference type="Pfam" id="PF01171"/>
    </source>
</evidence>
<accession>V5SC13</accession>
<dbReference type="EMBL" id="CP006912">
    <property type="protein sequence ID" value="AHB48421.1"/>
    <property type="molecule type" value="Genomic_DNA"/>
</dbReference>
<dbReference type="PANTHER" id="PTHR43033">
    <property type="entry name" value="TRNA(ILE)-LYSIDINE SYNTHASE-RELATED"/>
    <property type="match status" value="1"/>
</dbReference>
<dbReference type="CDD" id="cd01992">
    <property type="entry name" value="TilS_N"/>
    <property type="match status" value="1"/>
</dbReference>
<dbReference type="STRING" id="1029756.W911_08495"/>
<proteinExistence type="inferred from homology"/>